<dbReference type="SFLD" id="SFLDS00057">
    <property type="entry name" value="Glutaminase/Asparaginase"/>
    <property type="match status" value="1"/>
</dbReference>
<evidence type="ECO:0000256" key="5">
    <source>
        <dbReference type="PROSITE-ProRule" id="PRU10099"/>
    </source>
</evidence>
<dbReference type="Proteomes" id="UP000321726">
    <property type="component" value="Unassembled WGS sequence"/>
</dbReference>
<keyword evidence="2" id="KW-0378">Hydrolase</keyword>
<dbReference type="EMBL" id="FRCA01000001">
    <property type="protein sequence ID" value="SHL47744.1"/>
    <property type="molecule type" value="Genomic_DNA"/>
</dbReference>
<dbReference type="PIRSF" id="PIRSF001220">
    <property type="entry name" value="L-ASNase_gatD"/>
    <property type="match status" value="1"/>
</dbReference>
<dbReference type="AlphaFoldDB" id="A0A1M7AYF7"/>
<evidence type="ECO:0000256" key="6">
    <source>
        <dbReference type="PROSITE-ProRule" id="PRU10100"/>
    </source>
</evidence>
<feature type="active site" evidence="6">
    <location>
        <position position="92"/>
    </location>
</feature>
<evidence type="ECO:0000256" key="3">
    <source>
        <dbReference type="PIRSR" id="PIRSR001220-1"/>
    </source>
</evidence>
<dbReference type="GO" id="GO:0004067">
    <property type="term" value="F:asparaginase activity"/>
    <property type="evidence" value="ECO:0007669"/>
    <property type="project" value="UniProtKB-UniRule"/>
</dbReference>
<dbReference type="Gene3D" id="3.40.50.40">
    <property type="match status" value="1"/>
</dbReference>
<dbReference type="InterPro" id="IPR036152">
    <property type="entry name" value="Asp/glu_Ase-like_sf"/>
</dbReference>
<feature type="domain" description="Asparaginase/glutaminase C-terminal" evidence="8">
    <location>
        <begin position="212"/>
        <end position="319"/>
    </location>
</feature>
<feature type="binding site" evidence="4">
    <location>
        <position position="59"/>
    </location>
    <ligand>
        <name>substrate</name>
    </ligand>
</feature>
<dbReference type="PANTHER" id="PTHR11707">
    <property type="entry name" value="L-ASPARAGINASE"/>
    <property type="match status" value="1"/>
</dbReference>
<evidence type="ECO:0000256" key="2">
    <source>
        <dbReference type="ARBA" id="ARBA00022801"/>
    </source>
</evidence>
<dbReference type="Pfam" id="PF17763">
    <property type="entry name" value="Asparaginase_C"/>
    <property type="match status" value="1"/>
</dbReference>
<feature type="active site" evidence="5">
    <location>
        <position position="14"/>
    </location>
</feature>
<evidence type="ECO:0000313" key="11">
    <source>
        <dbReference type="Proteomes" id="UP000184123"/>
    </source>
</evidence>
<dbReference type="InterPro" id="IPR020827">
    <property type="entry name" value="Asparaginase/glutaminase_AS1"/>
</dbReference>
<dbReference type="PROSITE" id="PS00917">
    <property type="entry name" value="ASN_GLN_ASE_2"/>
    <property type="match status" value="1"/>
</dbReference>
<feature type="binding site" evidence="4">
    <location>
        <begin position="92"/>
        <end position="93"/>
    </location>
    <ligand>
        <name>substrate</name>
    </ligand>
</feature>
<dbReference type="STRING" id="44933.SAMN05660971_00689"/>
<dbReference type="InterPro" id="IPR004550">
    <property type="entry name" value="AsnASE_II"/>
</dbReference>
<dbReference type="PANTHER" id="PTHR11707:SF28">
    <property type="entry name" value="60 KDA LYSOPHOSPHOLIPASE"/>
    <property type="match status" value="1"/>
</dbReference>
<dbReference type="SMART" id="SM00870">
    <property type="entry name" value="Asparaginase"/>
    <property type="match status" value="1"/>
</dbReference>
<dbReference type="SUPFAM" id="SSF53774">
    <property type="entry name" value="Glutaminase/Asparaginase"/>
    <property type="match status" value="1"/>
</dbReference>
<dbReference type="EMBL" id="BJXU01000004">
    <property type="protein sequence ID" value="GEN22212.1"/>
    <property type="molecule type" value="Genomic_DNA"/>
</dbReference>
<evidence type="ECO:0000256" key="4">
    <source>
        <dbReference type="PIRSR" id="PIRSR001220-2"/>
    </source>
</evidence>
<dbReference type="PIRSF" id="PIRSF500176">
    <property type="entry name" value="L_ASNase"/>
    <property type="match status" value="1"/>
</dbReference>
<evidence type="ECO:0000313" key="10">
    <source>
        <dbReference type="EMBL" id="SHL47744.1"/>
    </source>
</evidence>
<protein>
    <submittedName>
        <fullName evidence="10">L-asparaginase</fullName>
    </submittedName>
</protein>
<organism evidence="10 11">
    <name type="scientific">Halomonas cupida</name>
    <dbReference type="NCBI Taxonomy" id="44933"/>
    <lineage>
        <taxon>Bacteria</taxon>
        <taxon>Pseudomonadati</taxon>
        <taxon>Pseudomonadota</taxon>
        <taxon>Gammaproteobacteria</taxon>
        <taxon>Oceanospirillales</taxon>
        <taxon>Halomonadaceae</taxon>
        <taxon>Halomonas</taxon>
    </lineage>
</organism>
<evidence type="ECO:0000259" key="7">
    <source>
        <dbReference type="Pfam" id="PF00710"/>
    </source>
</evidence>
<dbReference type="Gene3D" id="3.40.50.1170">
    <property type="entry name" value="L-asparaginase, N-terminal domain"/>
    <property type="match status" value="1"/>
</dbReference>
<gene>
    <name evidence="9" type="ORF">HCU01_01610</name>
    <name evidence="10" type="ORF">SAMN05660971_00689</name>
</gene>
<feature type="domain" description="L-asparaginase N-terminal" evidence="7">
    <location>
        <begin position="5"/>
        <end position="195"/>
    </location>
</feature>
<dbReference type="RefSeq" id="WP_073433579.1">
    <property type="nucleotide sequence ID" value="NZ_BJXU01000004.1"/>
</dbReference>
<dbReference type="Pfam" id="PF00710">
    <property type="entry name" value="Asparaginase"/>
    <property type="match status" value="1"/>
</dbReference>
<dbReference type="InterPro" id="IPR027474">
    <property type="entry name" value="L-asparaginase_N"/>
</dbReference>
<sequence length="348" mass="36500">MPAPRIVVMTTGGTIASERDVSGRSLSGALAGADLLSRASLPEHLASCVEVHSVLQKPSNAITLDDLSMLRQHCLELIQEGNVSAIVITHGTDTLEDTAWFLDLTLPRKLPVVVTGSQRPPHQAGTDAFCNIADAIRVAAIPATRGLGVLVVFNQTLLAARHARKVSSYQLHGFASPTTGPLGYVDGDDVCLLNQPGSAPVLPLQPVQAMPRVDIVTAYLDASPDLIQASISGGACGIVIEGLGRGHVPPTWVDIISQARALQVVIVVVSSCLAGPVHQSYEFAGSLASLEQAGAIPVRDLNARKARIALSVLLAESDTSNLAIKLKALSEPSRFNDNVIQTRCTSSA</sequence>
<dbReference type="InterPro" id="IPR027475">
    <property type="entry name" value="Asparaginase/glutaminase_AS2"/>
</dbReference>
<feature type="active site" description="O-isoaspartyl threonine intermediate" evidence="3">
    <location>
        <position position="14"/>
    </location>
</feature>
<dbReference type="CDD" id="cd08964">
    <property type="entry name" value="L-asparaginase_II"/>
    <property type="match status" value="1"/>
</dbReference>
<dbReference type="PROSITE" id="PS51732">
    <property type="entry name" value="ASN_GLN_ASE_3"/>
    <property type="match status" value="1"/>
</dbReference>
<keyword evidence="12" id="KW-1185">Reference proteome</keyword>
<proteinExistence type="inferred from homology"/>
<evidence type="ECO:0000313" key="12">
    <source>
        <dbReference type="Proteomes" id="UP000321726"/>
    </source>
</evidence>
<evidence type="ECO:0000259" key="8">
    <source>
        <dbReference type="Pfam" id="PF17763"/>
    </source>
</evidence>
<reference evidence="9 12" key="2">
    <citation type="submission" date="2019-07" db="EMBL/GenBank/DDBJ databases">
        <title>Whole genome shotgun sequence of Halomonas cupida NBRC 102219.</title>
        <authorList>
            <person name="Hosoyama A."/>
            <person name="Uohara A."/>
            <person name="Ohji S."/>
            <person name="Ichikawa N."/>
        </authorList>
    </citation>
    <scope>NUCLEOTIDE SEQUENCE [LARGE SCALE GENOMIC DNA]</scope>
    <source>
        <strain evidence="9 12">NBRC 102219</strain>
    </source>
</reference>
<dbReference type="OrthoDB" id="9788068at2"/>
<dbReference type="GO" id="GO:0006528">
    <property type="term" value="P:asparagine metabolic process"/>
    <property type="evidence" value="ECO:0007669"/>
    <property type="project" value="InterPro"/>
</dbReference>
<dbReference type="InterPro" id="IPR040919">
    <property type="entry name" value="Asparaginase_C"/>
</dbReference>
<comment type="similarity">
    <text evidence="1">Belongs to the asparaginase 1 family.</text>
</comment>
<accession>A0A1M7AYF7</accession>
<dbReference type="PROSITE" id="PS00144">
    <property type="entry name" value="ASN_GLN_ASE_1"/>
    <property type="match status" value="1"/>
</dbReference>
<dbReference type="Proteomes" id="UP000184123">
    <property type="component" value="Unassembled WGS sequence"/>
</dbReference>
<reference evidence="10 11" key="1">
    <citation type="submission" date="2016-11" db="EMBL/GenBank/DDBJ databases">
        <authorList>
            <person name="Jaros S."/>
            <person name="Januszkiewicz K."/>
            <person name="Wedrychowicz H."/>
        </authorList>
    </citation>
    <scope>NUCLEOTIDE SEQUENCE [LARGE SCALE GENOMIC DNA]</scope>
    <source>
        <strain evidence="10 11">DSM 4740</strain>
    </source>
</reference>
<dbReference type="InterPro" id="IPR037152">
    <property type="entry name" value="L-asparaginase_N_sf"/>
</dbReference>
<evidence type="ECO:0000313" key="9">
    <source>
        <dbReference type="EMBL" id="GEN22212.1"/>
    </source>
</evidence>
<name>A0A1M7AYF7_9GAMM</name>
<dbReference type="PRINTS" id="PR00139">
    <property type="entry name" value="ASNGLNASE"/>
</dbReference>
<dbReference type="InterPro" id="IPR006034">
    <property type="entry name" value="Asparaginase/glutaminase-like"/>
</dbReference>
<evidence type="ECO:0000256" key="1">
    <source>
        <dbReference type="ARBA" id="ARBA00010518"/>
    </source>
</evidence>
<dbReference type="InterPro" id="IPR027473">
    <property type="entry name" value="L-asparaginase_C"/>
</dbReference>